<accession>A0A918GP82</accession>
<evidence type="ECO:0000259" key="6">
    <source>
        <dbReference type="Pfam" id="PF12256"/>
    </source>
</evidence>
<keyword evidence="3" id="KW-0677">Repeat</keyword>
<evidence type="ECO:0000313" key="9">
    <source>
        <dbReference type="Proteomes" id="UP000660680"/>
    </source>
</evidence>
<evidence type="ECO:0000313" key="8">
    <source>
        <dbReference type="EMBL" id="GGS48926.1"/>
    </source>
</evidence>
<dbReference type="InterPro" id="IPR022045">
    <property type="entry name" value="TcdB_toxin_mid/N"/>
</dbReference>
<feature type="domain" description="Teneurin-like YD-shell" evidence="7">
    <location>
        <begin position="2244"/>
        <end position="2687"/>
    </location>
</feature>
<feature type="region of interest" description="Disordered" evidence="5">
    <location>
        <begin position="2931"/>
        <end position="2953"/>
    </location>
</feature>
<keyword evidence="4" id="KW-0843">Virulence</keyword>
<dbReference type="NCBIfam" id="TIGR03696">
    <property type="entry name" value="Rhs_assc_core"/>
    <property type="match status" value="1"/>
</dbReference>
<reference evidence="8" key="2">
    <citation type="submission" date="2020-09" db="EMBL/GenBank/DDBJ databases">
        <authorList>
            <person name="Sun Q."/>
            <person name="Ohkuma M."/>
        </authorList>
    </citation>
    <scope>NUCLEOTIDE SEQUENCE</scope>
    <source>
        <strain evidence="8">JCM 3276</strain>
    </source>
</reference>
<dbReference type="Pfam" id="PF05593">
    <property type="entry name" value="RHS_repeat"/>
    <property type="match status" value="1"/>
</dbReference>
<evidence type="ECO:0008006" key="10">
    <source>
        <dbReference type="Google" id="ProtNLM"/>
    </source>
</evidence>
<comment type="caution">
    <text evidence="8">The sequence shown here is derived from an EMBL/GenBank/DDBJ whole genome shotgun (WGS) entry which is preliminary data.</text>
</comment>
<dbReference type="InterPro" id="IPR050708">
    <property type="entry name" value="T6SS_VgrG/RHS"/>
</dbReference>
<dbReference type="GO" id="GO:0005576">
    <property type="term" value="C:extracellular region"/>
    <property type="evidence" value="ECO:0007669"/>
    <property type="project" value="UniProtKB-SubCell"/>
</dbReference>
<dbReference type="Pfam" id="PF12256">
    <property type="entry name" value="TcdB_toxin_midN"/>
    <property type="match status" value="1"/>
</dbReference>
<feature type="region of interest" description="Disordered" evidence="5">
    <location>
        <begin position="1300"/>
        <end position="1360"/>
    </location>
</feature>
<dbReference type="EMBL" id="BMRB01000005">
    <property type="protein sequence ID" value="GGS48926.1"/>
    <property type="molecule type" value="Genomic_DNA"/>
</dbReference>
<dbReference type="InterPro" id="IPR006530">
    <property type="entry name" value="YD"/>
</dbReference>
<dbReference type="GO" id="GO:0005737">
    <property type="term" value="C:cytoplasm"/>
    <property type="evidence" value="ECO:0007669"/>
    <property type="project" value="InterPro"/>
</dbReference>
<comment type="subcellular location">
    <subcellularLocation>
        <location evidence="1">Secreted</location>
    </subcellularLocation>
</comment>
<dbReference type="InterPro" id="IPR031325">
    <property type="entry name" value="RHS_repeat"/>
</dbReference>
<organism evidence="8 9">
    <name type="scientific">Actinokineospora fastidiosa</name>
    <dbReference type="NCBI Taxonomy" id="1816"/>
    <lineage>
        <taxon>Bacteria</taxon>
        <taxon>Bacillati</taxon>
        <taxon>Actinomycetota</taxon>
        <taxon>Actinomycetes</taxon>
        <taxon>Pseudonocardiales</taxon>
        <taxon>Pseudonocardiaceae</taxon>
        <taxon>Actinokineospora</taxon>
    </lineage>
</organism>
<feature type="compositionally biased region" description="Polar residues" evidence="5">
    <location>
        <begin position="2036"/>
        <end position="2045"/>
    </location>
</feature>
<dbReference type="InterPro" id="IPR028994">
    <property type="entry name" value="Integrin_alpha_N"/>
</dbReference>
<protein>
    <recommendedName>
        <fullName evidence="10">Sugar-binding protein</fullName>
    </recommendedName>
</protein>
<dbReference type="InterPro" id="IPR003284">
    <property type="entry name" value="Sal_SpvB"/>
</dbReference>
<feature type="domain" description="Insecticide toxin TcdB middle/N-terminal" evidence="6">
    <location>
        <begin position="1520"/>
        <end position="1650"/>
    </location>
</feature>
<feature type="compositionally biased region" description="Pro residues" evidence="5">
    <location>
        <begin position="2809"/>
        <end position="2819"/>
    </location>
</feature>
<reference evidence="8" key="1">
    <citation type="journal article" date="2014" name="Int. J. Syst. Evol. Microbiol.">
        <title>Complete genome sequence of Corynebacterium casei LMG S-19264T (=DSM 44701T), isolated from a smear-ripened cheese.</title>
        <authorList>
            <consortium name="US DOE Joint Genome Institute (JGI-PGF)"/>
            <person name="Walter F."/>
            <person name="Albersmeier A."/>
            <person name="Kalinowski J."/>
            <person name="Ruckert C."/>
        </authorList>
    </citation>
    <scope>NUCLEOTIDE SEQUENCE</scope>
    <source>
        <strain evidence="8">JCM 3276</strain>
    </source>
</reference>
<evidence type="ECO:0000256" key="4">
    <source>
        <dbReference type="ARBA" id="ARBA00023026"/>
    </source>
</evidence>
<dbReference type="PANTHER" id="PTHR32305:SF15">
    <property type="entry name" value="PROTEIN RHSA-RELATED"/>
    <property type="match status" value="1"/>
</dbReference>
<feature type="region of interest" description="Disordered" evidence="5">
    <location>
        <begin position="2807"/>
        <end position="2844"/>
    </location>
</feature>
<name>A0A918GP82_9PSEU</name>
<proteinExistence type="predicted"/>
<keyword evidence="2" id="KW-0964">Secreted</keyword>
<dbReference type="PANTHER" id="PTHR32305">
    <property type="match status" value="1"/>
</dbReference>
<dbReference type="Gene3D" id="2.180.10.10">
    <property type="entry name" value="RHS repeat-associated core"/>
    <property type="match status" value="2"/>
</dbReference>
<keyword evidence="9" id="KW-1185">Reference proteome</keyword>
<feature type="region of interest" description="Disordered" evidence="5">
    <location>
        <begin position="1173"/>
        <end position="1201"/>
    </location>
</feature>
<evidence type="ECO:0000259" key="7">
    <source>
        <dbReference type="Pfam" id="PF25023"/>
    </source>
</evidence>
<dbReference type="SUPFAM" id="SSF69318">
    <property type="entry name" value="Integrin alpha N-terminal domain"/>
    <property type="match status" value="1"/>
</dbReference>
<evidence type="ECO:0000256" key="5">
    <source>
        <dbReference type="SAM" id="MobiDB-lite"/>
    </source>
</evidence>
<dbReference type="InterPro" id="IPR022385">
    <property type="entry name" value="Rhs_assc_core"/>
</dbReference>
<evidence type="ECO:0000256" key="3">
    <source>
        <dbReference type="ARBA" id="ARBA00022737"/>
    </source>
</evidence>
<dbReference type="Pfam" id="PF03534">
    <property type="entry name" value="SpvB"/>
    <property type="match status" value="1"/>
</dbReference>
<gene>
    <name evidence="8" type="ORF">GCM10010171_50040</name>
</gene>
<evidence type="ECO:0000256" key="1">
    <source>
        <dbReference type="ARBA" id="ARBA00004613"/>
    </source>
</evidence>
<feature type="region of interest" description="Disordered" evidence="5">
    <location>
        <begin position="2034"/>
        <end position="2053"/>
    </location>
</feature>
<feature type="compositionally biased region" description="Low complexity" evidence="5">
    <location>
        <begin position="2820"/>
        <end position="2829"/>
    </location>
</feature>
<dbReference type="Pfam" id="PF25023">
    <property type="entry name" value="TEN_YD-shell"/>
    <property type="match status" value="1"/>
</dbReference>
<dbReference type="NCBIfam" id="TIGR01643">
    <property type="entry name" value="YD_repeat_2x"/>
    <property type="match status" value="1"/>
</dbReference>
<sequence>MLGAFSALALVFSGSSVPPQEAAGPTVALVADQCADSGAAAVRTGDRAARAEVGLPAHQVVVRPGEPGTRTIAHEGAKLQIGPDAVRLPVGVGITPLGQGQLPALDSGMTNVTGPHKGYRFTPTPHTFSAEITVTMPYDPALLTPDFTANDIFTFFYDELGACWKPLRRVAVDEANHQIVSATDHFTNMINATVTVPEHAEGASFDPNQLKDIQAADPAQGVALIAPPGPNSQGDNRLSHPIEVPPGREGLQPKLDVRYNSSGGNGWMGTGWDLATPAIVTETRWGVPRYDDGLETETYLLNGEQLTPVAHRGQLQARTADKVFHARVEGGFDRIVRRGDHPSNYRWEVTDKTGTTYFYGSAKGAPAPEPEASLADAEGNVHLWALREVRDANGNLLRYHHAKVEDPGVDGGAEPGRNLYPKRITYTGHGDTEGRYSVTFVRDRELGEPLRADKTIDARGGFKRVTGDLLRRVEIRIDDQPVRDYSFEYTTGAFAKTLLKKITQHDATGALFTAHEFDYFDDIRDAEGQYQAFDQLAWTSPGDDLGSDALNLTPDEAGEASALNANTSVGGGGHLYVGVGSSPTKSGSVGVKVGFNHAEDSGLLALIDVDGDSLPDKVFRDGGQVKYRRNLAGPGGTPRFADDARALALPGIQSESSNSVTLGVEGYAGAVAAQLDYVNTFSRTTQYFADVNGDGITDLVNGTTVLFGRLGDGGVPVYGVSGDTPVPIGAGQVDTDGLLGDYAADQERLIDSFPLLDSVRRWVAPYDGQVRVTGGVRLAPETAAERDASTTADGVRVAIQHEGAELWAQRIEAEDDAEYAPTGVDAITVSRGQRLYFRVQSAFDGGLDEVVWNPVVSYVGAPAGADVNGLAHHTFDAARDFTLAGRSAEVTVPLTGAMRLSGDLVKKAATTDDVTVVITRDGAPVFEQTLAANATGAIPVTGDIAVQKGQKLKWRVRVDSPIDVDQVEWTPRAHYTEAEGVDRLTAPDGSPLVVVHPPYDLDIYPVNGLTAPQAAYVVPADGQLDVTPALTFDFGGETPTTRVAFTVKRRGALAGKGFFDIVAGQVTAPAPLAVDAQEGEELFFDFSTTSPTLRDALTGSSVTVDGSAAPHAFHSAAVEGAFPQPYRGWATIGYNGNRDRAGQPIVQDDLVIDESFADQLPDSVDPQAQKDEFAADPRITPPKVAPFSPSPQAKRWSAGEHNWVARDRSSSSRLGVESISLPKPEDFAGATAVPRLSRSEQISLTGSVGGGVGSLGGSIATGDSTGEVDFVDLNGDQFPDVVGAGGVQYTDMVGGLGATRGATPDGAVRRSETVSGNASAGSAARTIGTGRGHASPPGHAAANSAQSGNDMPPLGVGGTIGGSDADTAFDLIDINGDDLPDRVYEDGRVALNLGYRFGAPETWRNPAAVNDGGGSHFGLNIGFNTDFYGFAGGASYSEGSSSASATMMDLNGDGLMDRVFAGTPITVALNTGNGFEPAVPFHGSLTGLNGDQNAKLGGGVYFTFGICFTAVCVVINPGADISTGAARTEQSIRDIDGDGFADHLASTQDDELTVARNKTGRTNLLRSVKRPLGGSMEFDYTRDGNTYDLPQSRWVLSRVAVDDGHPGDGPDVQLVTYEYAGGHFDRLEREFLGYATLTERHRDPADGDAVLRSVERAFHNDSHYTRGLVRSERTLDAAGRPFVETEHTYQLRDLSGAPADAASTTATIFPALVRTDRRYFEGAPNPGLTTFVTMDYDAAGNMTRRLDTADAGPADDVETRVGFTAEDAACQASHIIGTPKRIEVIGGGQLMRHRESTVDCASGDVTQVRARLADGSEAVTDMTYRDDGNLTSVTRPVNKHGQRYRLDYTYDQVVGVHVESVTDSFGYRSLATYDLRFGLVETTTDFNGHQVRNTYDAAGRVDTVTGPYEAAENRVTIDFEYHPEAPVPYAITRHVDRQADGTVRPDTIDTITFVDGLRRQVQTKKDATVHTGPDTPPADVMTVSGRTVYDTLGRPVALSYPVTEPKGPANAEFSPAVDPVPPTRVAYDVLDRKTSTTHPDGTVDTTEYGFGADRSGTQRFQMVTTDANGKSKRTYDNVRELTTSVQEFNPAGGQPVIWTSYDHDPLGQLTAVTDDQGNATTAEYDLFGRRTVVDSPDSGRTVTEFDLTDNPIRKVTAKLAQSGHAIEYDYEFNRLSKIRYPLFTANDVTYTYGAPGAPNNGASRVVAMTDGAGSLTREYGPLGEVTRESRTVTVQGGQVREYATQYRYDTWNRVLGITYPDGEVLSYRYNSGGLVDGATGTKGGIDYTYLSRLDYDKFEQRTLLETGNGTRTVYRYDDTTRRLDGLHARLDAEHGDHVFQDVAYDYDAVGNVTSIRDTAPVPGGPEVGRQVGGPSTQTFVYDDLYRLTRAEGTYQSRNPRTDRYTVDLVYDSIHNITSKNQVHQLVSGGNTITQHKTTYNHAYGYGGAKPHAPDRLGPFTIAYDANGNQISRSQQPKPTRQLIWDEENRLACTHENVQSQVLPQVPTSCDNAGGTANRARHRYDDQGNRVIKDGAQFHVYPNQNYSTRGNHEFKHVYVGPTKLVTKAVEPDHRPEDRQYFSHGDHLGSTSFVTDDQGGLAEHAKYFAAGETWVSEHPSQPVPHQYTGKEIDPETGLYYFGARYYDPRTQLWQSPDPAMESYLDGAPAGGVYSPVNLASYTYAGHNPIRVSDPDGRWLNVVVGAGIGLVVGVGIEGVRQAVTGEFNAGRLAGAAGAGVISGAVAGATMGASLVVQGTAAVGAGVTGGVVSRAISGEEQTAGAIATDAVISGVTFGVVKGGGAVVRSLRGSPPPAAAPPTTPTIRPATQQPMGGAGQVLRDGQGATAAEIAASTGGPTGGSRAGQQAVRNALIDEADQAGGPYVCWRCGQTSTNPSNMHLGHRNVPTSRGGNLSRPNVCLEGAACNLSAGNRGGPRPGMSCAERGSCGAPYGRTD</sequence>
<dbReference type="InterPro" id="IPR056823">
    <property type="entry name" value="TEN-like_YD-shell"/>
</dbReference>
<evidence type="ECO:0000256" key="2">
    <source>
        <dbReference type="ARBA" id="ARBA00022525"/>
    </source>
</evidence>
<dbReference type="Proteomes" id="UP000660680">
    <property type="component" value="Unassembled WGS sequence"/>
</dbReference>